<accession>A0A1Y2L2M2</accession>
<reference evidence="2 3" key="1">
    <citation type="submission" date="2014-03" db="EMBL/GenBank/DDBJ databases">
        <title>The draft genome sequence of Thalassospira mesophila JCM 18969.</title>
        <authorList>
            <person name="Lai Q."/>
            <person name="Shao Z."/>
        </authorList>
    </citation>
    <scope>NUCLEOTIDE SEQUENCE [LARGE SCALE GENOMIC DNA]</scope>
    <source>
        <strain evidence="2 3">JCM 18969</strain>
    </source>
</reference>
<name>A0A1Y2L2M2_9PROT</name>
<feature type="compositionally biased region" description="Basic and acidic residues" evidence="1">
    <location>
        <begin position="96"/>
        <end position="105"/>
    </location>
</feature>
<gene>
    <name evidence="2" type="ORF">TMES_07205</name>
</gene>
<dbReference type="STRING" id="1293891.TMES_07205"/>
<feature type="region of interest" description="Disordered" evidence="1">
    <location>
        <begin position="66"/>
        <end position="105"/>
    </location>
</feature>
<protein>
    <submittedName>
        <fullName evidence="2">Uncharacterized protein</fullName>
    </submittedName>
</protein>
<keyword evidence="3" id="KW-1185">Reference proteome</keyword>
<dbReference type="Proteomes" id="UP000193391">
    <property type="component" value="Unassembled WGS sequence"/>
</dbReference>
<proteinExistence type="predicted"/>
<sequence>MRRANQWHVWHVLIIGDPSPSTRGIIQWRFFHHKSGQWPINWPIHPVLAIHRRQIHPVMGPVNNQAALQAGPLPKTAPHFGTAARQQQSSSGPKSAQDKTGDKTA</sequence>
<evidence type="ECO:0000256" key="1">
    <source>
        <dbReference type="SAM" id="MobiDB-lite"/>
    </source>
</evidence>
<feature type="compositionally biased region" description="Polar residues" evidence="1">
    <location>
        <begin position="84"/>
        <end position="94"/>
    </location>
</feature>
<dbReference type="EMBL" id="JFKA01000002">
    <property type="protein sequence ID" value="OSQ39738.1"/>
    <property type="molecule type" value="Genomic_DNA"/>
</dbReference>
<evidence type="ECO:0000313" key="3">
    <source>
        <dbReference type="Proteomes" id="UP000193391"/>
    </source>
</evidence>
<evidence type="ECO:0000313" key="2">
    <source>
        <dbReference type="EMBL" id="OSQ39738.1"/>
    </source>
</evidence>
<organism evidence="2 3">
    <name type="scientific">Thalassospira mesophila</name>
    <dbReference type="NCBI Taxonomy" id="1293891"/>
    <lineage>
        <taxon>Bacteria</taxon>
        <taxon>Pseudomonadati</taxon>
        <taxon>Pseudomonadota</taxon>
        <taxon>Alphaproteobacteria</taxon>
        <taxon>Rhodospirillales</taxon>
        <taxon>Thalassospiraceae</taxon>
        <taxon>Thalassospira</taxon>
    </lineage>
</organism>
<comment type="caution">
    <text evidence="2">The sequence shown here is derived from an EMBL/GenBank/DDBJ whole genome shotgun (WGS) entry which is preliminary data.</text>
</comment>
<dbReference type="AlphaFoldDB" id="A0A1Y2L2M2"/>